<reference evidence="2" key="1">
    <citation type="submission" date="2022-03" db="EMBL/GenBank/DDBJ databases">
        <authorList>
            <person name="Sayadi A."/>
        </authorList>
    </citation>
    <scope>NUCLEOTIDE SEQUENCE</scope>
</reference>
<dbReference type="Proteomes" id="UP001152888">
    <property type="component" value="Unassembled WGS sequence"/>
</dbReference>
<feature type="region of interest" description="Disordered" evidence="1">
    <location>
        <begin position="841"/>
        <end position="895"/>
    </location>
</feature>
<accession>A0A9P0Q3D4</accession>
<sequence length="959" mass="109342">MIMCLVSHILYGTVARCFSYWCSSQFKAKHCIFYSIFILFMMLSRTKRMVTMARNQDNLPYQENYSVYSEDKTETEYLPSTNYGSSAETPITTTIYPEVDRKRNMLNPIFDNPSKADENESDGNVYWDPARGLLSMPLSPLKGNERVENWLQTPQNDALKSVETSCEDKKNTQYTGSVEGVKSDTILNAGKKIEIIQNIILNSDNTRNIFLPADEVKTVKEGARRGESLQKGQKAELTDIEKRTHFEDVIPRQTDLFEEEIVINTAEKKEGKRFRNKVHSCYFCMKLFQNVPRHFETIHSSETIVAKVLAMEKNSKIRKNAFAELIRVGDFNHNCEVLSLKRGELILVRRPTELEAKSLSYSDYGPCPKCLGFMLKRHLWHHTRNCELQGNGEPNGSKMVVAESNAILNEIFGKQLSREFSLEILGKMREDDVGRCCVNDSLIIKFGALMFEKYDVTQGALIRQSMRQLGRLLLTLNKENGTQQNLSEYIIPQKFDQIVKSTKILCVTHTDSVKRPEFDTPSLALKIGYSLKKCAAIQRGVALRNGDLKKDEIVKAFLNLLEMEWASRISSNALNTLYSRKMNKTQLLPITEDLLKLNTFISNSIKMYKERLQTFSDSESWKMLAYCLLARIILFNKRRSGEAARITIDSYNSKPQWSEQSTTELKNSLTPFEVKLAERLAVVEIPGKRAKKVPVLLTDEVRVALDLLISKRTDCGISGNNPYIFACSKNSTQSLRGHDCLSKMCKLADLRNPELITATKLRKYVATVCQVFDLTETESDWLARHLGHDIRVHREFYRLHESTVELTKVSKLLMAVDEGKVSTFAGKSLADIDIDDLPQIGESENGSDCEAELDGQISPQDNPPTEVSKNASPTELPKNASPKRTLQKRGKQPWTPKEKEAVLTYFKINIRNSIVPGKVDCMKCIEAHPLLDQRDWKKIKYAVKNVIDKNKKLKKKHTM</sequence>
<dbReference type="PANTHER" id="PTHR33480">
    <property type="entry name" value="SET DOMAIN-CONTAINING PROTEIN-RELATED"/>
    <property type="match status" value="1"/>
</dbReference>
<dbReference type="OrthoDB" id="10066781at2759"/>
<dbReference type="GO" id="GO:0003677">
    <property type="term" value="F:DNA binding"/>
    <property type="evidence" value="ECO:0007669"/>
    <property type="project" value="InterPro"/>
</dbReference>
<dbReference type="PANTHER" id="PTHR33480:SF1">
    <property type="entry name" value="TYR RECOMBINASE DOMAIN-CONTAINING PROTEIN"/>
    <property type="match status" value="1"/>
</dbReference>
<feature type="compositionally biased region" description="Polar residues" evidence="1">
    <location>
        <begin position="857"/>
        <end position="873"/>
    </location>
</feature>
<dbReference type="InterPro" id="IPR011010">
    <property type="entry name" value="DNA_brk_join_enz"/>
</dbReference>
<dbReference type="AlphaFoldDB" id="A0A9P0Q3D4"/>
<comment type="caution">
    <text evidence="2">The sequence shown here is derived from an EMBL/GenBank/DDBJ whole genome shotgun (WGS) entry which is preliminary data.</text>
</comment>
<evidence type="ECO:0000313" key="3">
    <source>
        <dbReference type="Proteomes" id="UP001152888"/>
    </source>
</evidence>
<dbReference type="EMBL" id="CAKOFQ010007863">
    <property type="protein sequence ID" value="CAH2009178.1"/>
    <property type="molecule type" value="Genomic_DNA"/>
</dbReference>
<protein>
    <submittedName>
        <fullName evidence="2">Uncharacterized protein</fullName>
    </submittedName>
</protein>
<keyword evidence="3" id="KW-1185">Reference proteome</keyword>
<proteinExistence type="predicted"/>
<organism evidence="2 3">
    <name type="scientific">Acanthoscelides obtectus</name>
    <name type="common">Bean weevil</name>
    <name type="synonym">Bruchus obtectus</name>
    <dbReference type="NCBI Taxonomy" id="200917"/>
    <lineage>
        <taxon>Eukaryota</taxon>
        <taxon>Metazoa</taxon>
        <taxon>Ecdysozoa</taxon>
        <taxon>Arthropoda</taxon>
        <taxon>Hexapoda</taxon>
        <taxon>Insecta</taxon>
        <taxon>Pterygota</taxon>
        <taxon>Neoptera</taxon>
        <taxon>Endopterygota</taxon>
        <taxon>Coleoptera</taxon>
        <taxon>Polyphaga</taxon>
        <taxon>Cucujiformia</taxon>
        <taxon>Chrysomeloidea</taxon>
        <taxon>Chrysomelidae</taxon>
        <taxon>Bruchinae</taxon>
        <taxon>Bruchini</taxon>
        <taxon>Acanthoscelides</taxon>
    </lineage>
</organism>
<dbReference type="SUPFAM" id="SSF56349">
    <property type="entry name" value="DNA breaking-rejoining enzymes"/>
    <property type="match status" value="1"/>
</dbReference>
<evidence type="ECO:0000313" key="2">
    <source>
        <dbReference type="EMBL" id="CAH2009178.1"/>
    </source>
</evidence>
<gene>
    <name evidence="2" type="ORF">ACAOBT_LOCUS30666</name>
</gene>
<name>A0A9P0Q3D4_ACAOB</name>
<evidence type="ECO:0000256" key="1">
    <source>
        <dbReference type="SAM" id="MobiDB-lite"/>
    </source>
</evidence>